<evidence type="ECO:0000313" key="3">
    <source>
        <dbReference type="Proteomes" id="UP000681027"/>
    </source>
</evidence>
<gene>
    <name evidence="2" type="ORF">KHA94_00305</name>
</gene>
<comment type="caution">
    <text evidence="2">The sequence shown here is derived from an EMBL/GenBank/DDBJ whole genome shotgun (WGS) entry which is preliminary data.</text>
</comment>
<dbReference type="InterPro" id="IPR029432">
    <property type="entry name" value="Gp28/Gp37-like_dom"/>
</dbReference>
<dbReference type="Pfam" id="PF14594">
    <property type="entry name" value="Sipho_Gp37"/>
    <property type="match status" value="1"/>
</dbReference>
<protein>
    <submittedName>
        <fullName evidence="2">Siphovirus ReqiPepy6 Gp37-like family protein</fullName>
    </submittedName>
</protein>
<evidence type="ECO:0000313" key="2">
    <source>
        <dbReference type="EMBL" id="MBS4188661.1"/>
    </source>
</evidence>
<accession>A0ABS5NM61</accession>
<dbReference type="Proteomes" id="UP000681027">
    <property type="component" value="Unassembled WGS sequence"/>
</dbReference>
<organism evidence="2 3">
    <name type="scientific">Cytobacillus citreus</name>
    <dbReference type="NCBI Taxonomy" id="2833586"/>
    <lineage>
        <taxon>Bacteria</taxon>
        <taxon>Bacillati</taxon>
        <taxon>Bacillota</taxon>
        <taxon>Bacilli</taxon>
        <taxon>Bacillales</taxon>
        <taxon>Bacillaceae</taxon>
        <taxon>Cytobacillus</taxon>
    </lineage>
</organism>
<proteinExistence type="predicted"/>
<dbReference type="EMBL" id="JAGYPM010000001">
    <property type="protein sequence ID" value="MBS4188661.1"/>
    <property type="molecule type" value="Genomic_DNA"/>
</dbReference>
<keyword evidence="3" id="KW-1185">Reference proteome</keyword>
<evidence type="ECO:0000259" key="1">
    <source>
        <dbReference type="Pfam" id="PF14594"/>
    </source>
</evidence>
<sequence>MEMLGEIDNYESLMFTRSWHGIGDFDMRINRYKNHTEHLQEGNLILVGAQMNKVFMILHQEIELDDNGKETENWLIKGFHLKAVISEKITVPPSHTSHDNKSGSSEEVMKHYVNNNAVNPVDVNRKRLEVTLAPNQHRGANISWQSRFKNLAEEIAEISLITGLGWTVNLDLENKKWVFDVLEGRDLTADQDILPPVIFSPQFESIQSMQYVKSKLNYRNVAYVAGQGEGVKRRVIIVGDATGALRREVFIDARDVAEETEDDPPKQRPEKDIIRDLTNRGNQKLQEFLQEEYLEGQILTHSTFVYEEDYDLGDIVTVQNVDWGVTLNARITEIKEIYEANGFRIEAVFGNNRPTLIKKIKQELSQISGEVRR</sequence>
<feature type="domain" description="Gp28/Gp37-like" evidence="1">
    <location>
        <begin position="2"/>
        <end position="351"/>
    </location>
</feature>
<name>A0ABS5NM61_9BACI</name>
<reference evidence="2 3" key="1">
    <citation type="submission" date="2021-05" db="EMBL/GenBank/DDBJ databases">
        <title>Novel Bacillus species.</title>
        <authorList>
            <person name="Liu G."/>
        </authorList>
    </citation>
    <scope>NUCLEOTIDE SEQUENCE [LARGE SCALE GENOMIC DNA]</scope>
    <source>
        <strain evidence="2 3">FJAT-49705</strain>
    </source>
</reference>